<comment type="function">
    <text evidence="7">Serine hydrolase involved in the detoxification of formaldehyde.</text>
</comment>
<dbReference type="GO" id="GO:0005829">
    <property type="term" value="C:cytosol"/>
    <property type="evidence" value="ECO:0007669"/>
    <property type="project" value="EnsemblFungi"/>
</dbReference>
<sequence>MSDFKEISSSQCYGGTVKKYQHTSHVLLGSVMKFVVFTPPGATVEKPAAGVWFLSGLTCNEDNFITKAGACRKASELGIALICPDTSPRGIKVEGDDASWDFGVSAGFYVDATDPKWAAYQMYSYITKELTDLIDANIKNVDVAERTAVMGHSMGGHGALITALKNPGRFKCAAAFSPIVTPTDVPWGQKAFTGYLGSIEAGRAYDAAELLGKYPAEGPKLPLKVVQGTADSFYPSQLQPEVFEAKLKVAKNENLSVEITMAEGYDHSYWFIQTYIDEVLLWINKYL</sequence>
<comment type="catalytic activity">
    <reaction evidence="7">
        <text>S-formylglutathione + H2O = formate + glutathione + H(+)</text>
        <dbReference type="Rhea" id="RHEA:14961"/>
        <dbReference type="ChEBI" id="CHEBI:15377"/>
        <dbReference type="ChEBI" id="CHEBI:15378"/>
        <dbReference type="ChEBI" id="CHEBI:15740"/>
        <dbReference type="ChEBI" id="CHEBI:57688"/>
        <dbReference type="ChEBI" id="CHEBI:57925"/>
        <dbReference type="EC" id="3.1.2.12"/>
    </reaction>
</comment>
<dbReference type="SUPFAM" id="SSF53474">
    <property type="entry name" value="alpha/beta-Hydrolases"/>
    <property type="match status" value="1"/>
</dbReference>
<evidence type="ECO:0000313" key="8">
    <source>
        <dbReference type="EMBL" id="KXS22277.1"/>
    </source>
</evidence>
<name>A0A139AZZ0_GONPJ</name>
<dbReference type="Pfam" id="PF00756">
    <property type="entry name" value="Esterase"/>
    <property type="match status" value="1"/>
</dbReference>
<gene>
    <name evidence="8" type="ORF">M427DRAFT_50607</name>
</gene>
<feature type="active site" description="Charge relay system" evidence="6">
    <location>
        <position position="153"/>
    </location>
</feature>
<evidence type="ECO:0000256" key="5">
    <source>
        <dbReference type="ARBA" id="ARBA00022801"/>
    </source>
</evidence>
<dbReference type="InterPro" id="IPR014186">
    <property type="entry name" value="S-formylglutathione_hydrol"/>
</dbReference>
<dbReference type="GO" id="GO:0018738">
    <property type="term" value="F:S-formylglutathione hydrolase activity"/>
    <property type="evidence" value="ECO:0007669"/>
    <property type="project" value="UniProtKB-EC"/>
</dbReference>
<keyword evidence="4 7" id="KW-0719">Serine esterase</keyword>
<dbReference type="EMBL" id="KQ965731">
    <property type="protein sequence ID" value="KXS22277.1"/>
    <property type="molecule type" value="Genomic_DNA"/>
</dbReference>
<keyword evidence="5 7" id="KW-0378">Hydrolase</keyword>
<dbReference type="AlphaFoldDB" id="A0A139AZZ0"/>
<dbReference type="EC" id="3.1.2.12" evidence="2 7"/>
<dbReference type="PANTHER" id="PTHR10061">
    <property type="entry name" value="S-FORMYLGLUTATHIONE HYDROLASE"/>
    <property type="match status" value="1"/>
</dbReference>
<evidence type="ECO:0000256" key="7">
    <source>
        <dbReference type="RuleBase" id="RU363068"/>
    </source>
</evidence>
<keyword evidence="7" id="KW-0963">Cytoplasm</keyword>
<protein>
    <recommendedName>
        <fullName evidence="3 7">S-formylglutathione hydrolase</fullName>
        <ecNumber evidence="2 7">3.1.2.12</ecNumber>
    </recommendedName>
</protein>
<evidence type="ECO:0000256" key="4">
    <source>
        <dbReference type="ARBA" id="ARBA00022487"/>
    </source>
</evidence>
<evidence type="ECO:0000256" key="2">
    <source>
        <dbReference type="ARBA" id="ARBA00012479"/>
    </source>
</evidence>
<dbReference type="STRING" id="1344416.A0A139AZZ0"/>
<evidence type="ECO:0000256" key="6">
    <source>
        <dbReference type="PIRSR" id="PIRSR614186-1"/>
    </source>
</evidence>
<evidence type="ECO:0000256" key="1">
    <source>
        <dbReference type="ARBA" id="ARBA00005622"/>
    </source>
</evidence>
<evidence type="ECO:0000256" key="3">
    <source>
        <dbReference type="ARBA" id="ARBA00016774"/>
    </source>
</evidence>
<dbReference type="GO" id="GO:0046294">
    <property type="term" value="P:formaldehyde catabolic process"/>
    <property type="evidence" value="ECO:0007669"/>
    <property type="project" value="EnsemblFungi"/>
</dbReference>
<proteinExistence type="inferred from homology"/>
<dbReference type="GO" id="GO:0052689">
    <property type="term" value="F:carboxylic ester hydrolase activity"/>
    <property type="evidence" value="ECO:0007669"/>
    <property type="project" value="UniProtKB-KW"/>
</dbReference>
<comment type="subcellular location">
    <subcellularLocation>
        <location evidence="7">Cytoplasm</location>
    </subcellularLocation>
</comment>
<feature type="active site" description="Charge relay system" evidence="6">
    <location>
        <position position="267"/>
    </location>
</feature>
<evidence type="ECO:0000313" key="9">
    <source>
        <dbReference type="Proteomes" id="UP000070544"/>
    </source>
</evidence>
<dbReference type="OMA" id="PSDCPWG"/>
<dbReference type="NCBIfam" id="TIGR02821">
    <property type="entry name" value="fghA_ester_D"/>
    <property type="match status" value="1"/>
</dbReference>
<comment type="similarity">
    <text evidence="1 7">Belongs to the esterase D family.</text>
</comment>
<dbReference type="InterPro" id="IPR029058">
    <property type="entry name" value="AB_hydrolase_fold"/>
</dbReference>
<organism evidence="8 9">
    <name type="scientific">Gonapodya prolifera (strain JEL478)</name>
    <name type="common">Monoblepharis prolifera</name>
    <dbReference type="NCBI Taxonomy" id="1344416"/>
    <lineage>
        <taxon>Eukaryota</taxon>
        <taxon>Fungi</taxon>
        <taxon>Fungi incertae sedis</taxon>
        <taxon>Chytridiomycota</taxon>
        <taxon>Chytridiomycota incertae sedis</taxon>
        <taxon>Monoblepharidomycetes</taxon>
        <taxon>Monoblepharidales</taxon>
        <taxon>Gonapodyaceae</taxon>
        <taxon>Gonapodya</taxon>
    </lineage>
</organism>
<dbReference type="OrthoDB" id="420518at2759"/>
<reference evidence="8 9" key="1">
    <citation type="journal article" date="2015" name="Genome Biol. Evol.">
        <title>Phylogenomic analyses indicate that early fungi evolved digesting cell walls of algal ancestors of land plants.</title>
        <authorList>
            <person name="Chang Y."/>
            <person name="Wang S."/>
            <person name="Sekimoto S."/>
            <person name="Aerts A.L."/>
            <person name="Choi C."/>
            <person name="Clum A."/>
            <person name="LaButti K.M."/>
            <person name="Lindquist E.A."/>
            <person name="Yee Ngan C."/>
            <person name="Ohm R.A."/>
            <person name="Salamov A.A."/>
            <person name="Grigoriev I.V."/>
            <person name="Spatafora J.W."/>
            <person name="Berbee M.L."/>
        </authorList>
    </citation>
    <scope>NUCLEOTIDE SEQUENCE [LARGE SCALE GENOMIC DNA]</scope>
    <source>
        <strain evidence="8 9">JEL478</strain>
    </source>
</reference>
<dbReference type="InterPro" id="IPR000801">
    <property type="entry name" value="Esterase-like"/>
</dbReference>
<feature type="active site" description="Charge relay system" evidence="6">
    <location>
        <position position="231"/>
    </location>
</feature>
<accession>A0A139AZZ0</accession>
<dbReference type="Proteomes" id="UP000070544">
    <property type="component" value="Unassembled WGS sequence"/>
</dbReference>
<dbReference type="Gene3D" id="3.40.50.1820">
    <property type="entry name" value="alpha/beta hydrolase"/>
    <property type="match status" value="1"/>
</dbReference>
<keyword evidence="9" id="KW-1185">Reference proteome</keyword>
<dbReference type="PANTHER" id="PTHR10061:SF0">
    <property type="entry name" value="S-FORMYLGLUTATHIONE HYDROLASE"/>
    <property type="match status" value="1"/>
</dbReference>